<dbReference type="GO" id="GO:0005739">
    <property type="term" value="C:mitochondrion"/>
    <property type="evidence" value="ECO:0007669"/>
    <property type="project" value="TreeGrafter"/>
</dbReference>
<accession>A0A9P0GWR0</accession>
<dbReference type="InterPro" id="IPR027031">
    <property type="entry name" value="Gly-tRNA_synthase/POLG2"/>
</dbReference>
<dbReference type="Proteomes" id="UP001152798">
    <property type="component" value="Chromosome 1"/>
</dbReference>
<dbReference type="SUPFAM" id="SSF52954">
    <property type="entry name" value="Class II aaRS ABD-related"/>
    <property type="match status" value="1"/>
</dbReference>
<name>A0A9P0GWR0_NEZVI</name>
<protein>
    <recommendedName>
        <fullName evidence="1">Anticodon-binding domain-containing protein</fullName>
    </recommendedName>
</protein>
<dbReference type="Gene3D" id="3.30.930.10">
    <property type="entry name" value="Bira Bifunctional Protein, Domain 2"/>
    <property type="match status" value="1"/>
</dbReference>
<dbReference type="Gene3D" id="3.40.50.800">
    <property type="entry name" value="Anticodon-binding domain"/>
    <property type="match status" value="1"/>
</dbReference>
<keyword evidence="3" id="KW-1185">Reference proteome</keyword>
<dbReference type="PANTHER" id="PTHR10745">
    <property type="entry name" value="GLYCYL-TRNA SYNTHETASE/DNA POLYMERASE SUBUNIT GAMMA-2"/>
    <property type="match status" value="1"/>
</dbReference>
<sequence>MNKVTNDVLKKIIKHAEDYGFLKIIENNGICEYFTLGPAGQLLSENIRKEWMYSNVTHRENNVFTFKSLENNSNFLTDIREPYKIAKNYINSECPFGLVDIGNYSVENDSLENKIIYPRKHQLMRYFAILPPKESEQFFYRYQQQRKRWWRKFSLDPGRFRFEEIEKCNDNIGLIAKIGAEYPWGFHCLETVHYHGGLPFQNISLDDVNIFSVRVGKKRCLPHIVECKVNLDYAIFSYFCDAFTTKRNKIILKFHRKMAPFKFSFACDDTSVEESKTLHEIAELMCLELRKAGLHCLLPSRSDFTKKLYIQLIKSDSLGIPYTAVVTNETLNNGIFGLYSRDTTLQEQVHMGKMAEYGELLMKNY</sequence>
<dbReference type="InterPro" id="IPR045864">
    <property type="entry name" value="aa-tRNA-synth_II/BPL/LPL"/>
</dbReference>
<feature type="domain" description="Anticodon-binding" evidence="1">
    <location>
        <begin position="277"/>
        <end position="357"/>
    </location>
</feature>
<dbReference type="GO" id="GO:0006264">
    <property type="term" value="P:mitochondrial DNA replication"/>
    <property type="evidence" value="ECO:0007669"/>
    <property type="project" value="TreeGrafter"/>
</dbReference>
<evidence type="ECO:0000313" key="3">
    <source>
        <dbReference type="Proteomes" id="UP001152798"/>
    </source>
</evidence>
<organism evidence="2 3">
    <name type="scientific">Nezara viridula</name>
    <name type="common">Southern green stink bug</name>
    <name type="synonym">Cimex viridulus</name>
    <dbReference type="NCBI Taxonomy" id="85310"/>
    <lineage>
        <taxon>Eukaryota</taxon>
        <taxon>Metazoa</taxon>
        <taxon>Ecdysozoa</taxon>
        <taxon>Arthropoda</taxon>
        <taxon>Hexapoda</taxon>
        <taxon>Insecta</taxon>
        <taxon>Pterygota</taxon>
        <taxon>Neoptera</taxon>
        <taxon>Paraneoptera</taxon>
        <taxon>Hemiptera</taxon>
        <taxon>Heteroptera</taxon>
        <taxon>Panheteroptera</taxon>
        <taxon>Pentatomomorpha</taxon>
        <taxon>Pentatomoidea</taxon>
        <taxon>Pentatomidae</taxon>
        <taxon>Pentatominae</taxon>
        <taxon>Nezara</taxon>
    </lineage>
</organism>
<dbReference type="InterPro" id="IPR004154">
    <property type="entry name" value="Anticodon-bd"/>
</dbReference>
<evidence type="ECO:0000259" key="1">
    <source>
        <dbReference type="Pfam" id="PF03129"/>
    </source>
</evidence>
<evidence type="ECO:0000313" key="2">
    <source>
        <dbReference type="EMBL" id="CAH1388873.1"/>
    </source>
</evidence>
<dbReference type="InterPro" id="IPR036621">
    <property type="entry name" value="Anticodon-bd_dom_sf"/>
</dbReference>
<proteinExistence type="predicted"/>
<dbReference type="OrthoDB" id="5394539at2759"/>
<dbReference type="AlphaFoldDB" id="A0A9P0GWR0"/>
<dbReference type="PANTHER" id="PTHR10745:SF8">
    <property type="entry name" value="DNA POLYMERASE SUBUNIT GAMMA-2, MITOCHONDRIAL"/>
    <property type="match status" value="1"/>
</dbReference>
<dbReference type="SUPFAM" id="SSF55681">
    <property type="entry name" value="Class II aaRS and biotin synthetases"/>
    <property type="match status" value="1"/>
</dbReference>
<gene>
    <name evidence="2" type="ORF">NEZAVI_LOCUS393</name>
</gene>
<dbReference type="EMBL" id="OV725077">
    <property type="protein sequence ID" value="CAH1388873.1"/>
    <property type="molecule type" value="Genomic_DNA"/>
</dbReference>
<reference evidence="2" key="1">
    <citation type="submission" date="2022-01" db="EMBL/GenBank/DDBJ databases">
        <authorList>
            <person name="King R."/>
        </authorList>
    </citation>
    <scope>NUCLEOTIDE SEQUENCE</scope>
</reference>
<dbReference type="Pfam" id="PF03129">
    <property type="entry name" value="HGTP_anticodon"/>
    <property type="match status" value="1"/>
</dbReference>